<dbReference type="EMBL" id="KZ857470">
    <property type="protein sequence ID" value="RDX43111.1"/>
    <property type="molecule type" value="Genomic_DNA"/>
</dbReference>
<protein>
    <submittedName>
        <fullName evidence="1">Uncharacterized protein</fullName>
    </submittedName>
</protein>
<proteinExistence type="predicted"/>
<evidence type="ECO:0000313" key="1">
    <source>
        <dbReference type="EMBL" id="RDX43111.1"/>
    </source>
</evidence>
<accession>A0A371CS55</accession>
<organism evidence="1 2">
    <name type="scientific">Lentinus brumalis</name>
    <dbReference type="NCBI Taxonomy" id="2498619"/>
    <lineage>
        <taxon>Eukaryota</taxon>
        <taxon>Fungi</taxon>
        <taxon>Dikarya</taxon>
        <taxon>Basidiomycota</taxon>
        <taxon>Agaricomycotina</taxon>
        <taxon>Agaricomycetes</taxon>
        <taxon>Polyporales</taxon>
        <taxon>Polyporaceae</taxon>
        <taxon>Lentinus</taxon>
    </lineage>
</organism>
<gene>
    <name evidence="1" type="ORF">OH76DRAFT_1410441</name>
</gene>
<reference evidence="1 2" key="1">
    <citation type="journal article" date="2018" name="Biotechnol. Biofuels">
        <title>Integrative visual omics of the white-rot fungus Polyporus brumalis exposes the biotechnological potential of its oxidative enzymes for delignifying raw plant biomass.</title>
        <authorList>
            <person name="Miyauchi S."/>
            <person name="Rancon A."/>
            <person name="Drula E."/>
            <person name="Hage H."/>
            <person name="Chaduli D."/>
            <person name="Favel A."/>
            <person name="Grisel S."/>
            <person name="Henrissat B."/>
            <person name="Herpoel-Gimbert I."/>
            <person name="Ruiz-Duenas F.J."/>
            <person name="Chevret D."/>
            <person name="Hainaut M."/>
            <person name="Lin J."/>
            <person name="Wang M."/>
            <person name="Pangilinan J."/>
            <person name="Lipzen A."/>
            <person name="Lesage-Meessen L."/>
            <person name="Navarro D."/>
            <person name="Riley R."/>
            <person name="Grigoriev I.V."/>
            <person name="Zhou S."/>
            <person name="Raouche S."/>
            <person name="Rosso M.N."/>
        </authorList>
    </citation>
    <scope>NUCLEOTIDE SEQUENCE [LARGE SCALE GENOMIC DNA]</scope>
    <source>
        <strain evidence="1 2">BRFM 1820</strain>
    </source>
</reference>
<keyword evidence="2" id="KW-1185">Reference proteome</keyword>
<evidence type="ECO:0000313" key="2">
    <source>
        <dbReference type="Proteomes" id="UP000256964"/>
    </source>
</evidence>
<dbReference type="Proteomes" id="UP000256964">
    <property type="component" value="Unassembled WGS sequence"/>
</dbReference>
<dbReference type="AlphaFoldDB" id="A0A371CS55"/>
<sequence>MRVHASQQYALPQSCSMARSDTIQTDAADLLKFGTASIRGRFYRGNGAGTTCSLSYSTVHHPRAGCIGTRQGRMLANPVPGERIASAFTRDAWAACCEVEPARIAAGLAPLSRGKSGPSHRALLHMISDDSEETAYKPCLHLLMRPSERPRTRSSIYADPTRKQASNGILAYC</sequence>
<name>A0A371CS55_9APHY</name>